<dbReference type="PANTHER" id="PTHR36100">
    <property type="entry name" value="BUD SITE SELECTION PROTEIN 4"/>
    <property type="match status" value="1"/>
</dbReference>
<evidence type="ECO:0000259" key="3">
    <source>
        <dbReference type="PROSITE" id="PS50003"/>
    </source>
</evidence>
<dbReference type="GeneID" id="63783749"/>
<dbReference type="InterPro" id="IPR001849">
    <property type="entry name" value="PH_domain"/>
</dbReference>
<evidence type="ECO:0000313" key="4">
    <source>
        <dbReference type="EMBL" id="ORY84824.1"/>
    </source>
</evidence>
<feature type="non-terminal residue" evidence="4">
    <location>
        <position position="322"/>
    </location>
</feature>
<dbReference type="InterPro" id="IPR011993">
    <property type="entry name" value="PH-like_dom_sf"/>
</dbReference>
<keyword evidence="5" id="KW-1185">Reference proteome</keyword>
<evidence type="ECO:0000256" key="2">
    <source>
        <dbReference type="ARBA" id="ARBA00023306"/>
    </source>
</evidence>
<dbReference type="Proteomes" id="UP000193685">
    <property type="component" value="Unassembled WGS sequence"/>
</dbReference>
<dbReference type="EMBL" id="MCFI01000005">
    <property type="protein sequence ID" value="ORY84824.1"/>
    <property type="molecule type" value="Genomic_DNA"/>
</dbReference>
<evidence type="ECO:0000256" key="1">
    <source>
        <dbReference type="ARBA" id="ARBA00022618"/>
    </source>
</evidence>
<protein>
    <recommendedName>
        <fullName evidence="3">PH domain-containing protein</fullName>
    </recommendedName>
</protein>
<sequence length="322" mass="35637">CTLDNGKHCVTTPWHTLAGEAKIQQEFELIADADLEFILTLQAKYEPPMSPKKPASTLGRLLQSPRKHKLTGSVTSLSLAGYVAADGSFARAYLALSTFVNKAYGRPHSMVVPVLNEWAIEATGLASTSKGTPTRRRKPYKIGEIELQVLYVPPVEANDLPFLPTSLGQAVRDMRDAAWHTTQSCTGFLSQQGGDCPYWRRRQFKLVGSKLTAYHSSTGHIRATINVAKATHVTSDAAALTEPDVVVGKGDRQTRRKSGFAEREEGHLYVAEGFRLRFANGEVIDFYADNAEEKQRWLEALTVVVEQPPILKAWSKRILEAE</sequence>
<feature type="non-terminal residue" evidence="4">
    <location>
        <position position="1"/>
    </location>
</feature>
<organism evidence="4 5">
    <name type="scientific">Protomyces lactucae-debilis</name>
    <dbReference type="NCBI Taxonomy" id="2754530"/>
    <lineage>
        <taxon>Eukaryota</taxon>
        <taxon>Fungi</taxon>
        <taxon>Dikarya</taxon>
        <taxon>Ascomycota</taxon>
        <taxon>Taphrinomycotina</taxon>
        <taxon>Taphrinomycetes</taxon>
        <taxon>Taphrinales</taxon>
        <taxon>Protomycetaceae</taxon>
        <taxon>Protomyces</taxon>
    </lineage>
</organism>
<dbReference type="Gene3D" id="2.30.29.30">
    <property type="entry name" value="Pleckstrin-homology domain (PH domain)/Phosphotyrosine-binding domain (PTB)"/>
    <property type="match status" value="1"/>
</dbReference>
<dbReference type="AlphaFoldDB" id="A0A1Y2FNA5"/>
<dbReference type="SMART" id="SM00233">
    <property type="entry name" value="PH"/>
    <property type="match status" value="1"/>
</dbReference>
<keyword evidence="1" id="KW-0132">Cell division</keyword>
<keyword evidence="2" id="KW-0131">Cell cycle</keyword>
<dbReference type="Pfam" id="PF00169">
    <property type="entry name" value="PH"/>
    <property type="match status" value="1"/>
</dbReference>
<dbReference type="OrthoDB" id="2123378at2759"/>
<gene>
    <name evidence="4" type="ORF">BCR37DRAFT_334645</name>
</gene>
<reference evidence="4 5" key="1">
    <citation type="submission" date="2016-07" db="EMBL/GenBank/DDBJ databases">
        <title>Pervasive Adenine N6-methylation of Active Genes in Fungi.</title>
        <authorList>
            <consortium name="DOE Joint Genome Institute"/>
            <person name="Mondo S.J."/>
            <person name="Dannebaum R.O."/>
            <person name="Kuo R.C."/>
            <person name="Labutti K."/>
            <person name="Haridas S."/>
            <person name="Kuo A."/>
            <person name="Salamov A."/>
            <person name="Ahrendt S.R."/>
            <person name="Lipzen A."/>
            <person name="Sullivan W."/>
            <person name="Andreopoulos W.B."/>
            <person name="Clum A."/>
            <person name="Lindquist E."/>
            <person name="Daum C."/>
            <person name="Ramamoorthy G.K."/>
            <person name="Gryganskyi A."/>
            <person name="Culley D."/>
            <person name="Magnuson J.K."/>
            <person name="James T.Y."/>
            <person name="O'Malley M.A."/>
            <person name="Stajich J.E."/>
            <person name="Spatafora J.W."/>
            <person name="Visel A."/>
            <person name="Grigoriev I.V."/>
        </authorList>
    </citation>
    <scope>NUCLEOTIDE SEQUENCE [LARGE SCALE GENOMIC DNA]</scope>
    <source>
        <strain evidence="4 5">12-1054</strain>
    </source>
</reference>
<dbReference type="RefSeq" id="XP_040726607.1">
    <property type="nucleotide sequence ID" value="XM_040867150.1"/>
</dbReference>
<dbReference type="FunFam" id="2.30.29.30:FF:000311">
    <property type="entry name" value="GTP binding protein (Bud4)"/>
    <property type="match status" value="1"/>
</dbReference>
<dbReference type="OMA" id="ATPECLL"/>
<evidence type="ECO:0000313" key="5">
    <source>
        <dbReference type="Proteomes" id="UP000193685"/>
    </source>
</evidence>
<accession>A0A1Y2FNA5</accession>
<comment type="caution">
    <text evidence="4">The sequence shown here is derived from an EMBL/GenBank/DDBJ whole genome shotgun (WGS) entry which is preliminary data.</text>
</comment>
<dbReference type="GO" id="GO:0051301">
    <property type="term" value="P:cell division"/>
    <property type="evidence" value="ECO:0007669"/>
    <property type="project" value="UniProtKB-KW"/>
</dbReference>
<dbReference type="InterPro" id="IPR052007">
    <property type="entry name" value="Bud4"/>
</dbReference>
<dbReference type="PANTHER" id="PTHR36100:SF1">
    <property type="entry name" value="BUD SITE SELECTION PROTEIN 4"/>
    <property type="match status" value="1"/>
</dbReference>
<dbReference type="STRING" id="56484.A0A1Y2FNA5"/>
<dbReference type="PROSITE" id="PS50003">
    <property type="entry name" value="PH_DOMAIN"/>
    <property type="match status" value="1"/>
</dbReference>
<proteinExistence type="predicted"/>
<dbReference type="SUPFAM" id="SSF50729">
    <property type="entry name" value="PH domain-like"/>
    <property type="match status" value="1"/>
</dbReference>
<dbReference type="GO" id="GO:0005525">
    <property type="term" value="F:GTP binding"/>
    <property type="evidence" value="ECO:0007669"/>
    <property type="project" value="TreeGrafter"/>
</dbReference>
<name>A0A1Y2FNA5_PROLT</name>
<feature type="domain" description="PH" evidence="3">
    <location>
        <begin position="182"/>
        <end position="306"/>
    </location>
</feature>